<evidence type="ECO:0000313" key="2">
    <source>
        <dbReference type="EMBL" id="MBD2594680.1"/>
    </source>
</evidence>
<evidence type="ECO:0000259" key="1">
    <source>
        <dbReference type="Pfam" id="PF13439"/>
    </source>
</evidence>
<organism evidence="2 3">
    <name type="scientific">Nostoc spongiaeforme FACHB-130</name>
    <dbReference type="NCBI Taxonomy" id="1357510"/>
    <lineage>
        <taxon>Bacteria</taxon>
        <taxon>Bacillati</taxon>
        <taxon>Cyanobacteriota</taxon>
        <taxon>Cyanophyceae</taxon>
        <taxon>Nostocales</taxon>
        <taxon>Nostocaceae</taxon>
        <taxon>Nostoc</taxon>
    </lineage>
</organism>
<keyword evidence="3" id="KW-1185">Reference proteome</keyword>
<dbReference type="EMBL" id="JACJTB010000009">
    <property type="protein sequence ID" value="MBD2594680.1"/>
    <property type="molecule type" value="Genomic_DNA"/>
</dbReference>
<dbReference type="Gene3D" id="3.40.50.2000">
    <property type="entry name" value="Glycogen Phosphorylase B"/>
    <property type="match status" value="2"/>
</dbReference>
<dbReference type="SUPFAM" id="SSF53756">
    <property type="entry name" value="UDP-Glycosyltransferase/glycogen phosphorylase"/>
    <property type="match status" value="1"/>
</dbReference>
<comment type="caution">
    <text evidence="2">The sequence shown here is derived from an EMBL/GenBank/DDBJ whole genome shotgun (WGS) entry which is preliminary data.</text>
</comment>
<evidence type="ECO:0000313" key="3">
    <source>
        <dbReference type="Proteomes" id="UP000603457"/>
    </source>
</evidence>
<reference evidence="2 3" key="1">
    <citation type="journal article" date="2020" name="ISME J.">
        <title>Comparative genomics reveals insights into cyanobacterial evolution and habitat adaptation.</title>
        <authorList>
            <person name="Chen M.Y."/>
            <person name="Teng W.K."/>
            <person name="Zhao L."/>
            <person name="Hu C.X."/>
            <person name="Zhou Y.K."/>
            <person name="Han B.P."/>
            <person name="Song L.R."/>
            <person name="Shu W.S."/>
        </authorList>
    </citation>
    <scope>NUCLEOTIDE SEQUENCE [LARGE SCALE GENOMIC DNA]</scope>
    <source>
        <strain evidence="2 3">FACHB-130</strain>
    </source>
</reference>
<dbReference type="RefSeq" id="WP_190967530.1">
    <property type="nucleotide sequence ID" value="NZ_JACJTB010000009.1"/>
</dbReference>
<dbReference type="PANTHER" id="PTHR12526">
    <property type="entry name" value="GLYCOSYLTRANSFERASE"/>
    <property type="match status" value="1"/>
</dbReference>
<gene>
    <name evidence="2" type="ORF">H6G74_10115</name>
</gene>
<dbReference type="CDD" id="cd03801">
    <property type="entry name" value="GT4_PimA-like"/>
    <property type="match status" value="1"/>
</dbReference>
<dbReference type="Proteomes" id="UP000603457">
    <property type="component" value="Unassembled WGS sequence"/>
</dbReference>
<dbReference type="InterPro" id="IPR028098">
    <property type="entry name" value="Glyco_trans_4-like_N"/>
</dbReference>
<protein>
    <submittedName>
        <fullName evidence="2">Glycosyltransferase family 4 protein</fullName>
    </submittedName>
</protein>
<feature type="domain" description="Glycosyltransferase subfamily 4-like N-terminal" evidence="1">
    <location>
        <begin position="27"/>
        <end position="190"/>
    </location>
</feature>
<name>A0ABR8FUP0_9NOSO</name>
<accession>A0ABR8FUP0</accession>
<dbReference type="Pfam" id="PF13439">
    <property type="entry name" value="Glyco_transf_4"/>
    <property type="match status" value="1"/>
</dbReference>
<sequence length="400" mass="44893">MSKQPSKNKLKISILVSDLSGAGAGRWGGGGVRSFLLAQALQKLDHQVEIIGFNFGDEPAVISQSEILVSQIIGYKYPQFIQSAYQLLKKLDGDIIYAMRPKPTTFGLALLQKLSNHRPVILDIDDWELSWHGGEKWQYRPPAKQFLRDVLKKDGALRYPDHPLYLKTVEGMANKADVITVHTQFLRERFGGVYLPNGKDTNLFNPNLYDPEESRALYGLSGYRVLMFPGAPRPYKGVEDVLIALEKLNEPDLKLVIVGGSPYDDYDAQLMEKWGRWIIKLPTYPSSQMPKIVAAAHVIVVPQRNTPAALAQFPLKLTDGMAMAKPILATKVGDIPEILGENGYLVESSCPEQIAEKIQEIFLHLDDANEKGKMARKRCIEYYSLDTMVKILSQIFSDFI</sequence>
<dbReference type="Pfam" id="PF13692">
    <property type="entry name" value="Glyco_trans_1_4"/>
    <property type="match status" value="1"/>
</dbReference>
<proteinExistence type="predicted"/>